<name>A0A8S1GV51_9PELO</name>
<dbReference type="OrthoDB" id="5784293at2759"/>
<evidence type="ECO:0000313" key="1">
    <source>
        <dbReference type="EMBL" id="CAD6187447.1"/>
    </source>
</evidence>
<organism evidence="1 2">
    <name type="scientific">Caenorhabditis auriculariae</name>
    <dbReference type="NCBI Taxonomy" id="2777116"/>
    <lineage>
        <taxon>Eukaryota</taxon>
        <taxon>Metazoa</taxon>
        <taxon>Ecdysozoa</taxon>
        <taxon>Nematoda</taxon>
        <taxon>Chromadorea</taxon>
        <taxon>Rhabditida</taxon>
        <taxon>Rhabditina</taxon>
        <taxon>Rhabditomorpha</taxon>
        <taxon>Rhabditoidea</taxon>
        <taxon>Rhabditidae</taxon>
        <taxon>Peloderinae</taxon>
        <taxon>Caenorhabditis</taxon>
    </lineage>
</organism>
<dbReference type="EMBL" id="CAJGYM010000006">
    <property type="protein sequence ID" value="CAD6187447.1"/>
    <property type="molecule type" value="Genomic_DNA"/>
</dbReference>
<dbReference type="AlphaFoldDB" id="A0A8S1GV51"/>
<evidence type="ECO:0000313" key="2">
    <source>
        <dbReference type="Proteomes" id="UP000835052"/>
    </source>
</evidence>
<protein>
    <submittedName>
        <fullName evidence="1">Uncharacterized protein</fullName>
    </submittedName>
</protein>
<gene>
    <name evidence="1" type="ORF">CAUJ_LOCUS3366</name>
</gene>
<dbReference type="PANTHER" id="PTHR35017:SF5">
    <property type="entry name" value="SHKT DOMAIN-CONTAINING PROTEIN"/>
    <property type="match status" value="1"/>
</dbReference>
<keyword evidence="2" id="KW-1185">Reference proteome</keyword>
<comment type="caution">
    <text evidence="1">The sequence shown here is derived from an EMBL/GenBank/DDBJ whole genome shotgun (WGS) entry which is preliminary data.</text>
</comment>
<dbReference type="PANTHER" id="PTHR35017">
    <property type="entry name" value="PROTEIN CBG16223-RELATED"/>
    <property type="match status" value="1"/>
</dbReference>
<dbReference type="Proteomes" id="UP000835052">
    <property type="component" value="Unassembled WGS sequence"/>
</dbReference>
<reference evidence="1" key="1">
    <citation type="submission" date="2020-10" db="EMBL/GenBank/DDBJ databases">
        <authorList>
            <person name="Kikuchi T."/>
        </authorList>
    </citation>
    <scope>NUCLEOTIDE SEQUENCE</scope>
    <source>
        <strain evidence="1">NKZ352</strain>
    </source>
</reference>
<proteinExistence type="predicted"/>
<accession>A0A8S1GV51</accession>
<sequence length="115" mass="13907">MVRRHLEDPITSFCTDRRGSQWCLRLSRKEGYMDDKFSDMWSCTAFPFAFRECRMTCGYCSASMQLTRLKVRLPPRHQHQTLRRQEFDPLAKVTWKRPEDSDYFVVLDHNYDDFI</sequence>